<evidence type="ECO:0000256" key="4">
    <source>
        <dbReference type="ARBA" id="ARBA00023242"/>
    </source>
</evidence>
<dbReference type="GO" id="GO:0016180">
    <property type="term" value="P:snRNA processing"/>
    <property type="evidence" value="ECO:0007669"/>
    <property type="project" value="InterPro"/>
</dbReference>
<organism evidence="5 6">
    <name type="scientific">Halocaridina rubra</name>
    <name type="common">Hawaiian red shrimp</name>
    <dbReference type="NCBI Taxonomy" id="373956"/>
    <lineage>
        <taxon>Eukaryota</taxon>
        <taxon>Metazoa</taxon>
        <taxon>Ecdysozoa</taxon>
        <taxon>Arthropoda</taxon>
        <taxon>Crustacea</taxon>
        <taxon>Multicrustacea</taxon>
        <taxon>Malacostraca</taxon>
        <taxon>Eumalacostraca</taxon>
        <taxon>Eucarida</taxon>
        <taxon>Decapoda</taxon>
        <taxon>Pleocyemata</taxon>
        <taxon>Caridea</taxon>
        <taxon>Atyoidea</taxon>
        <taxon>Atyidae</taxon>
        <taxon>Halocaridina</taxon>
    </lineage>
</organism>
<evidence type="ECO:0000256" key="1">
    <source>
        <dbReference type="ARBA" id="ARBA00004123"/>
    </source>
</evidence>
<evidence type="ECO:0000313" key="5">
    <source>
        <dbReference type="EMBL" id="KAK7072751.1"/>
    </source>
</evidence>
<evidence type="ECO:0000313" key="6">
    <source>
        <dbReference type="Proteomes" id="UP001381693"/>
    </source>
</evidence>
<keyword evidence="4" id="KW-0539">Nucleus</keyword>
<dbReference type="InterPro" id="IPR026164">
    <property type="entry name" value="Int_cplx_su10"/>
</dbReference>
<accession>A0AAN8WUV6</accession>
<protein>
    <recommendedName>
        <fullName evidence="3">Integrator complex subunit 10</fullName>
    </recommendedName>
</protein>
<dbReference type="Pfam" id="PF21045">
    <property type="entry name" value="INT10"/>
    <property type="match status" value="2"/>
</dbReference>
<dbReference type="Proteomes" id="UP001381693">
    <property type="component" value="Unassembled WGS sequence"/>
</dbReference>
<keyword evidence="6" id="KW-1185">Reference proteome</keyword>
<evidence type="ECO:0000256" key="2">
    <source>
        <dbReference type="ARBA" id="ARBA00010391"/>
    </source>
</evidence>
<name>A0AAN8WUV6_HALRR</name>
<sequence length="695" mass="78021">MATEDEGGQMSDEEYLIFRAKDAQTKDPCAAKCWMITAQALFPKNFGIQFEVYQIEKAAKNVKEAAKCLGVLLREFTSEPLLWREVDTIMGALRHSSPDSQATSFLNLLFNMLPKDVQLGMVLSAAERSQDMMMRCRLMLLLTTTFPETTAHHGLKLVDSLLAAEKHCSGPINPFRRMLVCELLPRLLQTRGLEVRPKTLHNLLSRAIEFYIAYVTTPPKVMQGVLDGDSKIEDPWQQLFTIVQLIGWNLGWDLSSGFVSISNRELILQRIQSLVEGGARLGGPKGEGGEDVREVLYTTLTIFLHSLMDYTKRLYPDFNEEGNLTTSPPMTLVEAFLSPDMDREDSVIVPPKRSRPSLDEDPNIPVITVSRPTQSAQGTQPVSGSMVGLNVSAPTGIAAGGLSQALTTAIKCWDLLNSYEQLRAEFVRLLESLGTDRWWWLRVFRVDVLIYQGRLAEAARELRHALTHRGPQMPTTFISTNLKLASVLYALNNLSGAAEAALEVVNQLPGWVVSVGGLASDLCISTTPSRRHLHVLALTRPQCLQFATTLLIHALRQRIFVDKQFDDLCMGHLITLLQYEWPNYINIFEDIILIIRKQGGLSYPLFYSYITTPDILEEFMYLAVKDGGGLQLDIIPVNHTNKQQRTISTRGVDRDLKHDFKMGMKKLMLRSSESVETNVITFLTREGSLVHQNLI</sequence>
<dbReference type="PANTHER" id="PTHR16055:SF2">
    <property type="entry name" value="INTEGRATOR COMPLEX SUBUNIT 10"/>
    <property type="match status" value="1"/>
</dbReference>
<dbReference type="PRINTS" id="PR02106">
    <property type="entry name" value="INTSUBUNIT10"/>
</dbReference>
<evidence type="ECO:0000256" key="3">
    <source>
        <dbReference type="ARBA" id="ARBA00016811"/>
    </source>
</evidence>
<comment type="similarity">
    <text evidence="2">Belongs to the Integrator subunit 10 family.</text>
</comment>
<proteinExistence type="inferred from homology"/>
<reference evidence="5 6" key="1">
    <citation type="submission" date="2023-11" db="EMBL/GenBank/DDBJ databases">
        <title>Halocaridina rubra genome assembly.</title>
        <authorList>
            <person name="Smith C."/>
        </authorList>
    </citation>
    <scope>NUCLEOTIDE SEQUENCE [LARGE SCALE GENOMIC DNA]</scope>
    <source>
        <strain evidence="5">EP-1</strain>
        <tissue evidence="5">Whole</tissue>
    </source>
</reference>
<dbReference type="EMBL" id="JAXCGZ010013351">
    <property type="protein sequence ID" value="KAK7072751.1"/>
    <property type="molecule type" value="Genomic_DNA"/>
</dbReference>
<comment type="subcellular location">
    <subcellularLocation>
        <location evidence="1">Nucleus</location>
    </subcellularLocation>
</comment>
<comment type="caution">
    <text evidence="5">The sequence shown here is derived from an EMBL/GenBank/DDBJ whole genome shotgun (WGS) entry which is preliminary data.</text>
</comment>
<gene>
    <name evidence="5" type="ORF">SK128_001960</name>
</gene>
<dbReference type="AlphaFoldDB" id="A0AAN8WUV6"/>
<dbReference type="GO" id="GO:0032039">
    <property type="term" value="C:integrator complex"/>
    <property type="evidence" value="ECO:0007669"/>
    <property type="project" value="InterPro"/>
</dbReference>
<dbReference type="PANTHER" id="PTHR16055">
    <property type="entry name" value="INTEGRATOR COMPLEX SUBUNIT 10"/>
    <property type="match status" value="1"/>
</dbReference>